<comment type="cofactor">
    <cofactor evidence="1 6">
        <name>Mg(2+)</name>
        <dbReference type="ChEBI" id="CHEBI:18420"/>
    </cofactor>
</comment>
<dbReference type="OrthoDB" id="2861623at2759"/>
<dbReference type="Proteomes" id="UP000001194">
    <property type="component" value="Unassembled WGS sequence"/>
</dbReference>
<dbReference type="InterPro" id="IPR008949">
    <property type="entry name" value="Isoprenoid_synthase_dom_sf"/>
</dbReference>
<comment type="similarity">
    <text evidence="2 6">Belongs to the terpene synthase family.</text>
</comment>
<dbReference type="SMR" id="B0DQF2"/>
<sequence>MGPAAQQFYVPDLLSILNLQSNTNPHEDVVRAETEKWVYLYGIFTDVAWDKFLESDVPRFASRTFFYADRQKLRDCSDFCLLMFALDDITDDEDKKKGTLTSQASIHAMQSNGPALSSSPAERMIKDYRARFFKATGPILQRRLLKGWEATFKAFPKELEVRESKEVLSIEEYTLIRRDSCALRMAFTHIEYALGIELPDGVYENPVFNELYLAALDMAWLLNDVYSYGKEHAKGQATWNYLTVVMHEKSGNLQTAADYSGVKFRELYDRFIDAKSRLPSWGKPLDSDVAAFLEGVGIWLAGTLRWCFEMPRYFGPHYEDISFTYLVDLGVFDA</sequence>
<evidence type="ECO:0000313" key="7">
    <source>
        <dbReference type="EMBL" id="EDR03026.1"/>
    </source>
</evidence>
<protein>
    <recommendedName>
        <fullName evidence="6">Terpene synthase</fullName>
        <ecNumber evidence="6">4.2.3.-</ecNumber>
    </recommendedName>
</protein>
<evidence type="ECO:0000256" key="6">
    <source>
        <dbReference type="RuleBase" id="RU366034"/>
    </source>
</evidence>
<evidence type="ECO:0000256" key="5">
    <source>
        <dbReference type="ARBA" id="ARBA00023239"/>
    </source>
</evidence>
<proteinExistence type="inferred from homology"/>
<dbReference type="InterPro" id="IPR034686">
    <property type="entry name" value="Terpene_cyclase-like_2"/>
</dbReference>
<organism evidence="8">
    <name type="scientific">Laccaria bicolor (strain S238N-H82 / ATCC MYA-4686)</name>
    <name type="common">Bicoloured deceiver</name>
    <name type="synonym">Laccaria laccata var. bicolor</name>
    <dbReference type="NCBI Taxonomy" id="486041"/>
    <lineage>
        <taxon>Eukaryota</taxon>
        <taxon>Fungi</taxon>
        <taxon>Dikarya</taxon>
        <taxon>Basidiomycota</taxon>
        <taxon>Agaricomycotina</taxon>
        <taxon>Agaricomycetes</taxon>
        <taxon>Agaricomycetidae</taxon>
        <taxon>Agaricales</taxon>
        <taxon>Agaricineae</taxon>
        <taxon>Hydnangiaceae</taxon>
        <taxon>Laccaria</taxon>
    </lineage>
</organism>
<keyword evidence="5 6" id="KW-0456">Lyase</keyword>
<evidence type="ECO:0000313" key="8">
    <source>
        <dbReference type="Proteomes" id="UP000001194"/>
    </source>
</evidence>
<dbReference type="GeneID" id="6081803"/>
<dbReference type="AlphaFoldDB" id="B0DQF2"/>
<keyword evidence="4 6" id="KW-0460">Magnesium</keyword>
<dbReference type="PANTHER" id="PTHR35201">
    <property type="entry name" value="TERPENE SYNTHASE"/>
    <property type="match status" value="1"/>
</dbReference>
<name>B0DQF2_LACBS</name>
<dbReference type="GO" id="GO:0046872">
    <property type="term" value="F:metal ion binding"/>
    <property type="evidence" value="ECO:0007669"/>
    <property type="project" value="UniProtKB-KW"/>
</dbReference>
<dbReference type="KEGG" id="lbc:LACBIDRAFT_393120"/>
<evidence type="ECO:0000256" key="2">
    <source>
        <dbReference type="ARBA" id="ARBA00006333"/>
    </source>
</evidence>
<reference evidence="7 8" key="1">
    <citation type="journal article" date="2008" name="Nature">
        <title>The genome of Laccaria bicolor provides insights into mycorrhizal symbiosis.</title>
        <authorList>
            <person name="Martin F."/>
            <person name="Aerts A."/>
            <person name="Ahren D."/>
            <person name="Brun A."/>
            <person name="Danchin E.G.J."/>
            <person name="Duchaussoy F."/>
            <person name="Gibon J."/>
            <person name="Kohler A."/>
            <person name="Lindquist E."/>
            <person name="Pereda V."/>
            <person name="Salamov A."/>
            <person name="Shapiro H.J."/>
            <person name="Wuyts J."/>
            <person name="Blaudez D."/>
            <person name="Buee M."/>
            <person name="Brokstein P."/>
            <person name="Canbaeck B."/>
            <person name="Cohen D."/>
            <person name="Courty P.E."/>
            <person name="Coutinho P.M."/>
            <person name="Delaruelle C."/>
            <person name="Detter J.C."/>
            <person name="Deveau A."/>
            <person name="DiFazio S."/>
            <person name="Duplessis S."/>
            <person name="Fraissinet-Tachet L."/>
            <person name="Lucic E."/>
            <person name="Frey-Klett P."/>
            <person name="Fourrey C."/>
            <person name="Feussner I."/>
            <person name="Gay G."/>
            <person name="Grimwood J."/>
            <person name="Hoegger P.J."/>
            <person name="Jain P."/>
            <person name="Kilaru S."/>
            <person name="Labbe J."/>
            <person name="Lin Y.C."/>
            <person name="Legue V."/>
            <person name="Le Tacon F."/>
            <person name="Marmeisse R."/>
            <person name="Melayah D."/>
            <person name="Montanini B."/>
            <person name="Muratet M."/>
            <person name="Nehls U."/>
            <person name="Niculita-Hirzel H."/>
            <person name="Oudot-Le Secq M.P."/>
            <person name="Peter M."/>
            <person name="Quesneville H."/>
            <person name="Rajashekar B."/>
            <person name="Reich M."/>
            <person name="Rouhier N."/>
            <person name="Schmutz J."/>
            <person name="Yin T."/>
            <person name="Chalot M."/>
            <person name="Henrissat B."/>
            <person name="Kuees U."/>
            <person name="Lucas S."/>
            <person name="Van de Peer Y."/>
            <person name="Podila G.K."/>
            <person name="Polle A."/>
            <person name="Pukkila P.J."/>
            <person name="Richardson P.M."/>
            <person name="Rouze P."/>
            <person name="Sanders I.R."/>
            <person name="Stajich J.E."/>
            <person name="Tunlid A."/>
            <person name="Tuskan G."/>
            <person name="Grigoriev I.V."/>
        </authorList>
    </citation>
    <scope>NUCLEOTIDE SEQUENCE [LARGE SCALE GENOMIC DNA]</scope>
    <source>
        <strain evidence="8">S238N-H82 / ATCC MYA-4686</strain>
    </source>
</reference>
<evidence type="ECO:0000256" key="4">
    <source>
        <dbReference type="ARBA" id="ARBA00022842"/>
    </source>
</evidence>
<keyword evidence="8" id="KW-1185">Reference proteome</keyword>
<dbReference type="EC" id="4.2.3.-" evidence="6"/>
<evidence type="ECO:0000256" key="1">
    <source>
        <dbReference type="ARBA" id="ARBA00001946"/>
    </source>
</evidence>
<dbReference type="PANTHER" id="PTHR35201:SF4">
    <property type="entry name" value="BETA-PINACENE SYNTHASE-RELATED"/>
    <property type="match status" value="1"/>
</dbReference>
<evidence type="ECO:0000256" key="3">
    <source>
        <dbReference type="ARBA" id="ARBA00022723"/>
    </source>
</evidence>
<dbReference type="InParanoid" id="B0DQF2"/>
<dbReference type="SUPFAM" id="SSF48576">
    <property type="entry name" value="Terpenoid synthases"/>
    <property type="match status" value="1"/>
</dbReference>
<dbReference type="Gene3D" id="1.10.600.10">
    <property type="entry name" value="Farnesyl Diphosphate Synthase"/>
    <property type="match status" value="1"/>
</dbReference>
<accession>B0DQF2</accession>
<dbReference type="Pfam" id="PF19086">
    <property type="entry name" value="Terpene_syn_C_2"/>
    <property type="match status" value="1"/>
</dbReference>
<dbReference type="RefSeq" id="XP_001886167.1">
    <property type="nucleotide sequence ID" value="XM_001886132.1"/>
</dbReference>
<dbReference type="SFLD" id="SFLDG01020">
    <property type="entry name" value="Terpene_Cyclase_Like_2"/>
    <property type="match status" value="1"/>
</dbReference>
<dbReference type="EMBL" id="DS547126">
    <property type="protein sequence ID" value="EDR03026.1"/>
    <property type="molecule type" value="Genomic_DNA"/>
</dbReference>
<dbReference type="SFLD" id="SFLDS00005">
    <property type="entry name" value="Isoprenoid_Synthase_Type_I"/>
    <property type="match status" value="1"/>
</dbReference>
<dbReference type="HOGENOM" id="CLU_042538_2_1_1"/>
<dbReference type="GO" id="GO:0010333">
    <property type="term" value="F:terpene synthase activity"/>
    <property type="evidence" value="ECO:0007669"/>
    <property type="project" value="InterPro"/>
</dbReference>
<gene>
    <name evidence="7" type="ORF">LACBIDRAFT_393120</name>
</gene>
<keyword evidence="3 6" id="KW-0479">Metal-binding</keyword>
<dbReference type="GO" id="GO:0008299">
    <property type="term" value="P:isoprenoid biosynthetic process"/>
    <property type="evidence" value="ECO:0007669"/>
    <property type="project" value="UniProtKB-ARBA"/>
</dbReference>